<dbReference type="NCBIfam" id="TIGR01549">
    <property type="entry name" value="HAD-SF-IA-v1"/>
    <property type="match status" value="1"/>
</dbReference>
<dbReference type="SFLD" id="SFLDG01129">
    <property type="entry name" value="C1.5:_HAD__Beta-PGM__Phosphata"/>
    <property type="match status" value="1"/>
</dbReference>
<dbReference type="InterPro" id="IPR023198">
    <property type="entry name" value="PGP-like_dom2"/>
</dbReference>
<evidence type="ECO:0000256" key="3">
    <source>
        <dbReference type="ARBA" id="ARBA00006171"/>
    </source>
</evidence>
<proteinExistence type="inferred from homology"/>
<organism evidence="5 6">
    <name type="scientific">Hydrogenobacter thermophilus (strain DSM 6534 / IAM 12695 / TK-6)</name>
    <dbReference type="NCBI Taxonomy" id="608538"/>
    <lineage>
        <taxon>Bacteria</taxon>
        <taxon>Pseudomonadati</taxon>
        <taxon>Aquificota</taxon>
        <taxon>Aquificia</taxon>
        <taxon>Aquificales</taxon>
        <taxon>Aquificaceae</taxon>
        <taxon>Hydrogenobacter</taxon>
    </lineage>
</organism>
<reference evidence="5 6" key="1">
    <citation type="journal article" date="2010" name="J. Bacteriol.">
        <title>Complete genome sequence of the thermophilic, obligately chemolithoautotrophic hydrogen-oxidizing bacterium Hydrogenobacter thermophilus TK-6.</title>
        <authorList>
            <person name="Arai H."/>
            <person name="Kanbe H."/>
            <person name="Ishii M."/>
            <person name="Igarashi Y."/>
        </authorList>
    </citation>
    <scope>NUCLEOTIDE SEQUENCE [LARGE SCALE GENOMIC DNA]</scope>
    <source>
        <strain evidence="6">DSM 6534 / IAM 12695 / TK-6 [Tokyo]</strain>
    </source>
</reference>
<evidence type="ECO:0000256" key="1">
    <source>
        <dbReference type="ARBA" id="ARBA00000830"/>
    </source>
</evidence>
<dbReference type="KEGG" id="hth:HTH_1181"/>
<dbReference type="RefSeq" id="WP_012963815.1">
    <property type="nucleotide sequence ID" value="NC_013799.1"/>
</dbReference>
<dbReference type="PANTHER" id="PTHR43434:SF1">
    <property type="entry name" value="PHOSPHOGLYCOLATE PHOSPHATASE"/>
    <property type="match status" value="1"/>
</dbReference>
<dbReference type="KEGG" id="hte:Hydth_1173"/>
<gene>
    <name evidence="5" type="ordered locus">HTH_1181</name>
</gene>
<evidence type="ECO:0000256" key="2">
    <source>
        <dbReference type="ARBA" id="ARBA00004818"/>
    </source>
</evidence>
<dbReference type="SUPFAM" id="SSF56784">
    <property type="entry name" value="HAD-like"/>
    <property type="match status" value="1"/>
</dbReference>
<name>D3DII3_HYDTT</name>
<comment type="pathway">
    <text evidence="2">Organic acid metabolism; glycolate biosynthesis; glycolate from 2-phosphoglycolate: step 1/1.</text>
</comment>
<dbReference type="PANTHER" id="PTHR43434">
    <property type="entry name" value="PHOSPHOGLYCOLATE PHOSPHATASE"/>
    <property type="match status" value="1"/>
</dbReference>
<dbReference type="STRING" id="608538.HTH_1181"/>
<dbReference type="Gene3D" id="3.40.50.1000">
    <property type="entry name" value="HAD superfamily/HAD-like"/>
    <property type="match status" value="1"/>
</dbReference>
<dbReference type="InterPro" id="IPR036412">
    <property type="entry name" value="HAD-like_sf"/>
</dbReference>
<dbReference type="SFLD" id="SFLDS00003">
    <property type="entry name" value="Haloacid_Dehalogenase"/>
    <property type="match status" value="1"/>
</dbReference>
<comment type="catalytic activity">
    <reaction evidence="1">
        <text>2-phosphoglycolate + H2O = glycolate + phosphate</text>
        <dbReference type="Rhea" id="RHEA:14369"/>
        <dbReference type="ChEBI" id="CHEBI:15377"/>
        <dbReference type="ChEBI" id="CHEBI:29805"/>
        <dbReference type="ChEBI" id="CHEBI:43474"/>
        <dbReference type="ChEBI" id="CHEBI:58033"/>
        <dbReference type="EC" id="3.1.3.18"/>
    </reaction>
</comment>
<dbReference type="eggNOG" id="COG0546">
    <property type="taxonomic scope" value="Bacteria"/>
</dbReference>
<evidence type="ECO:0000313" key="6">
    <source>
        <dbReference type="Proteomes" id="UP000002574"/>
    </source>
</evidence>
<sequence length="222" mass="25966">MKGMLFDVDGVIVDVKNSYHYAIKRTAEEFLGIEIPIEEVRRIKFSRGINNDWLVTLEVIKEYGGKAELHQVVEKFNQAYRLLRDKEELILDRGFFKKIKALGYPLGIITGRPREDIEYTFERFGLFEYFDFILDDDYIPDPELKKPHPFALHLCIESMNLSGCVYVGDSKADWEMVMYYKKMYEKPAEYIHFGKNVNIDGVKTAHTPKELILALQEALMHL</sequence>
<keyword evidence="6" id="KW-1185">Reference proteome</keyword>
<dbReference type="AlphaFoldDB" id="D3DII3"/>
<dbReference type="Proteomes" id="UP000002574">
    <property type="component" value="Chromosome"/>
</dbReference>
<protein>
    <recommendedName>
        <fullName evidence="4">phosphoglycolate phosphatase</fullName>
        <ecNumber evidence="4">3.1.3.18</ecNumber>
    </recommendedName>
</protein>
<dbReference type="EMBL" id="AP011112">
    <property type="protein sequence ID" value="BAI69635.1"/>
    <property type="molecule type" value="Genomic_DNA"/>
</dbReference>
<dbReference type="OrthoDB" id="9807630at2"/>
<dbReference type="InterPro" id="IPR050155">
    <property type="entry name" value="HAD-like_hydrolase_sf"/>
</dbReference>
<dbReference type="EC" id="3.1.3.18" evidence="4"/>
<evidence type="ECO:0000256" key="4">
    <source>
        <dbReference type="ARBA" id="ARBA00013078"/>
    </source>
</evidence>
<dbReference type="Pfam" id="PF00702">
    <property type="entry name" value="Hydrolase"/>
    <property type="match status" value="1"/>
</dbReference>
<dbReference type="InterPro" id="IPR006439">
    <property type="entry name" value="HAD-SF_hydro_IA"/>
</dbReference>
<evidence type="ECO:0000313" key="5">
    <source>
        <dbReference type="EMBL" id="BAI69635.1"/>
    </source>
</evidence>
<dbReference type="Gene3D" id="1.10.150.240">
    <property type="entry name" value="Putative phosphatase, domain 2"/>
    <property type="match status" value="1"/>
</dbReference>
<comment type="similarity">
    <text evidence="3">Belongs to the HAD-like hydrolase superfamily. CbbY/CbbZ/Gph/YieH family.</text>
</comment>
<accession>D3DII3</accession>
<dbReference type="GO" id="GO:0006281">
    <property type="term" value="P:DNA repair"/>
    <property type="evidence" value="ECO:0007669"/>
    <property type="project" value="TreeGrafter"/>
</dbReference>
<dbReference type="GO" id="GO:0008967">
    <property type="term" value="F:phosphoglycolate phosphatase activity"/>
    <property type="evidence" value="ECO:0007669"/>
    <property type="project" value="UniProtKB-EC"/>
</dbReference>
<dbReference type="InterPro" id="IPR023214">
    <property type="entry name" value="HAD_sf"/>
</dbReference>